<dbReference type="Proteomes" id="UP000247973">
    <property type="component" value="Unassembled WGS sequence"/>
</dbReference>
<dbReference type="EMBL" id="QICL01000049">
    <property type="protein sequence ID" value="PXV58409.1"/>
    <property type="molecule type" value="Genomic_DNA"/>
</dbReference>
<dbReference type="RefSeq" id="WP_110312662.1">
    <property type="nucleotide sequence ID" value="NZ_QICL01000049.1"/>
</dbReference>
<feature type="compositionally biased region" description="Basic and acidic residues" evidence="1">
    <location>
        <begin position="151"/>
        <end position="184"/>
    </location>
</feature>
<proteinExistence type="predicted"/>
<feature type="compositionally biased region" description="Basic and acidic residues" evidence="1">
    <location>
        <begin position="88"/>
        <end position="104"/>
    </location>
</feature>
<dbReference type="AlphaFoldDB" id="A0A2V3PKA8"/>
<evidence type="ECO:0008006" key="5">
    <source>
        <dbReference type="Google" id="ProtNLM"/>
    </source>
</evidence>
<protein>
    <recommendedName>
        <fullName evidence="5">LTXXQ motif family protein</fullName>
    </recommendedName>
</protein>
<comment type="caution">
    <text evidence="3">The sequence shown here is derived from an EMBL/GenBank/DDBJ whole genome shotgun (WGS) entry which is preliminary data.</text>
</comment>
<accession>A0A2V3PKA8</accession>
<feature type="region of interest" description="Disordered" evidence="1">
    <location>
        <begin position="38"/>
        <end position="119"/>
    </location>
</feature>
<feature type="chain" id="PRO_5016177440" description="LTXXQ motif family protein" evidence="2">
    <location>
        <begin position="21"/>
        <end position="184"/>
    </location>
</feature>
<gene>
    <name evidence="3" type="ORF">CLV62_14918</name>
</gene>
<evidence type="ECO:0000313" key="3">
    <source>
        <dbReference type="EMBL" id="PXV58409.1"/>
    </source>
</evidence>
<keyword evidence="4" id="KW-1185">Reference proteome</keyword>
<name>A0A2V3PKA8_9BACT</name>
<keyword evidence="2" id="KW-0732">Signal</keyword>
<feature type="compositionally biased region" description="Basic and acidic residues" evidence="1">
    <location>
        <begin position="45"/>
        <end position="75"/>
    </location>
</feature>
<evidence type="ECO:0000256" key="1">
    <source>
        <dbReference type="SAM" id="MobiDB-lite"/>
    </source>
</evidence>
<organism evidence="3 4">
    <name type="scientific">Dysgonomonas alginatilytica</name>
    <dbReference type="NCBI Taxonomy" id="1605892"/>
    <lineage>
        <taxon>Bacteria</taxon>
        <taxon>Pseudomonadati</taxon>
        <taxon>Bacteroidota</taxon>
        <taxon>Bacteroidia</taxon>
        <taxon>Bacteroidales</taxon>
        <taxon>Dysgonomonadaceae</taxon>
        <taxon>Dysgonomonas</taxon>
    </lineage>
</organism>
<reference evidence="3 4" key="1">
    <citation type="submission" date="2018-03" db="EMBL/GenBank/DDBJ databases">
        <title>Genomic Encyclopedia of Archaeal and Bacterial Type Strains, Phase II (KMG-II): from individual species to whole genera.</title>
        <authorList>
            <person name="Goeker M."/>
        </authorList>
    </citation>
    <scope>NUCLEOTIDE SEQUENCE [LARGE SCALE GENOMIC DNA]</scope>
    <source>
        <strain evidence="3 4">DSM 100214</strain>
    </source>
</reference>
<evidence type="ECO:0000256" key="2">
    <source>
        <dbReference type="SAM" id="SignalP"/>
    </source>
</evidence>
<sequence length="184" mass="20913">MKKILLSLVLLASISLGLSAQGRDGGRRGGDRSKALQELNLTAEQQEKVKSLSKEFKTKNDTLRSQQRELRKSHQSDFMAILTPEQQVKWKERVEKRSRNENRAGKNPGRNGRGGKRMNLDAATTAKLDDLKSNFLKEKKAVEMSRIAPEAQKEKIQGLKQKYRTDRREIIKEARPKAAEKSNS</sequence>
<dbReference type="OrthoDB" id="997193at2"/>
<feature type="signal peptide" evidence="2">
    <location>
        <begin position="1"/>
        <end position="20"/>
    </location>
</feature>
<evidence type="ECO:0000313" key="4">
    <source>
        <dbReference type="Proteomes" id="UP000247973"/>
    </source>
</evidence>
<feature type="region of interest" description="Disordered" evidence="1">
    <location>
        <begin position="148"/>
        <end position="184"/>
    </location>
</feature>